<feature type="transmembrane region" description="Helical" evidence="2">
    <location>
        <begin position="159"/>
        <end position="181"/>
    </location>
</feature>
<feature type="transmembrane region" description="Helical" evidence="2">
    <location>
        <begin position="341"/>
        <end position="359"/>
    </location>
</feature>
<feature type="transmembrane region" description="Helical" evidence="2">
    <location>
        <begin position="540"/>
        <end position="560"/>
    </location>
</feature>
<feature type="transmembrane region" description="Helical" evidence="2">
    <location>
        <begin position="631"/>
        <end position="654"/>
    </location>
</feature>
<feature type="transmembrane region" description="Helical" evidence="2">
    <location>
        <begin position="660"/>
        <end position="680"/>
    </location>
</feature>
<feature type="compositionally biased region" description="Basic and acidic residues" evidence="1">
    <location>
        <begin position="28"/>
        <end position="45"/>
    </location>
</feature>
<feature type="transmembrane region" description="Helical" evidence="2">
    <location>
        <begin position="313"/>
        <end position="334"/>
    </location>
</feature>
<name>W4GWS5_APHAT</name>
<keyword evidence="2" id="KW-0472">Membrane</keyword>
<protein>
    <submittedName>
        <fullName evidence="3">Uncharacterized protein</fullName>
    </submittedName>
</protein>
<keyword evidence="2" id="KW-1133">Transmembrane helix</keyword>
<keyword evidence="2" id="KW-0812">Transmembrane</keyword>
<dbReference type="EMBL" id="KI913120">
    <property type="protein sequence ID" value="ETV83786.1"/>
    <property type="molecule type" value="Genomic_DNA"/>
</dbReference>
<dbReference type="Gene3D" id="1.20.1250.20">
    <property type="entry name" value="MFS general substrate transporter like domains"/>
    <property type="match status" value="1"/>
</dbReference>
<feature type="transmembrane region" description="Helical" evidence="2">
    <location>
        <begin position="258"/>
        <end position="278"/>
    </location>
</feature>
<dbReference type="GeneID" id="20806402"/>
<dbReference type="AlphaFoldDB" id="W4GWS5"/>
<feature type="transmembrane region" description="Helical" evidence="2">
    <location>
        <begin position="471"/>
        <end position="494"/>
    </location>
</feature>
<feature type="transmembrane region" description="Helical" evidence="2">
    <location>
        <begin position="201"/>
        <end position="220"/>
    </location>
</feature>
<proteinExistence type="predicted"/>
<feature type="transmembrane region" description="Helical" evidence="2">
    <location>
        <begin position="232"/>
        <end position="252"/>
    </location>
</feature>
<feature type="transmembrane region" description="Helical" evidence="2">
    <location>
        <begin position="285"/>
        <end position="307"/>
    </location>
</feature>
<dbReference type="InterPro" id="IPR036259">
    <property type="entry name" value="MFS_trans_sf"/>
</dbReference>
<evidence type="ECO:0000313" key="3">
    <source>
        <dbReference type="EMBL" id="ETV83786.1"/>
    </source>
</evidence>
<gene>
    <name evidence="3" type="ORF">H257_04406</name>
</gene>
<feature type="transmembrane region" description="Helical" evidence="2">
    <location>
        <begin position="506"/>
        <end position="528"/>
    </location>
</feature>
<reference evidence="3" key="1">
    <citation type="submission" date="2013-12" db="EMBL/GenBank/DDBJ databases">
        <title>The Genome Sequence of Aphanomyces astaci APO3.</title>
        <authorList>
            <consortium name="The Broad Institute Genomics Platform"/>
            <person name="Russ C."/>
            <person name="Tyler B."/>
            <person name="van West P."/>
            <person name="Dieguez-Uribeondo J."/>
            <person name="Young S.K."/>
            <person name="Zeng Q."/>
            <person name="Gargeya S."/>
            <person name="Fitzgerald M."/>
            <person name="Abouelleil A."/>
            <person name="Alvarado L."/>
            <person name="Chapman S.B."/>
            <person name="Gainer-Dewar J."/>
            <person name="Goldberg J."/>
            <person name="Griggs A."/>
            <person name="Gujja S."/>
            <person name="Hansen M."/>
            <person name="Howarth C."/>
            <person name="Imamovic A."/>
            <person name="Ireland A."/>
            <person name="Larimer J."/>
            <person name="McCowan C."/>
            <person name="Murphy C."/>
            <person name="Pearson M."/>
            <person name="Poon T.W."/>
            <person name="Priest M."/>
            <person name="Roberts A."/>
            <person name="Saif S."/>
            <person name="Shea T."/>
            <person name="Sykes S."/>
            <person name="Wortman J."/>
            <person name="Nusbaum C."/>
            <person name="Birren B."/>
        </authorList>
    </citation>
    <scope>NUCLEOTIDE SEQUENCE [LARGE SCALE GENOMIC DNA]</scope>
    <source>
        <strain evidence="3">APO3</strain>
    </source>
</reference>
<sequence length="700" mass="74747">MQTRGDERRSGDMELGRRPSDGLVTPDPHPRHSSMDLDDQSRPRESSWLYRSTQDAESLANLDGVDWAELRASDGDTVAPILPSTSRSLCVVSAATIHDCTLPKLKKQPSNSNLIDTIMAKSSKGAMTKQKQKHGQQWTTCVTPVTIKESHPQAALGPLIPVVWVLGSVASVSSTLVGAALYHSDVLRSGLSLESFPRATLILVVHIALGVSSFVGGVVGDRAIHRMHVVRGSVWLWCIGAVILAVGGHPFVASRGLYVTGLILAFVAAGGLMPNLVATVSLGPIFLQCALVQLAGTSLTHGLFTPFPSASTMAYILVALLTLLSTATLVGMHLATYRRWLGPAPAPVASLGVYVSRISLLWRGYFAGVLCMIVGGAVCAMSLVCVHDDSRLYGSQFAVATAGVILVVVGWLWTLFWGVAMVHPSGALRAWAAPSSLVSPPTSPVEPTNSIMSPPDLSDSIPPMGGQMDCLAPILAMAVFSSFVRGQLYTMYILQACQCSLRLVGGITYTPEYTAVIVHVVALAVAPGVPRMLPRLPPRLGLAMLLYLIASFLSGIVELYRRSSSRIGGHDLELVDRTGPTCYKNPSVFSILWTTPQLALVGISEGIFQSTVGYVVHQAWPPMFRGLGHGLLALCHGVGYSTALGISMVVARWFTAPAPADLVLVFLLVTSMGCAVIACMKRLLVLDERHRIWPDLLPST</sequence>
<feature type="transmembrane region" description="Helical" evidence="2">
    <location>
        <begin position="365"/>
        <end position="385"/>
    </location>
</feature>
<evidence type="ECO:0000256" key="1">
    <source>
        <dbReference type="SAM" id="MobiDB-lite"/>
    </source>
</evidence>
<feature type="region of interest" description="Disordered" evidence="1">
    <location>
        <begin position="1"/>
        <end position="47"/>
    </location>
</feature>
<organism evidence="3">
    <name type="scientific">Aphanomyces astaci</name>
    <name type="common">Crayfish plague agent</name>
    <dbReference type="NCBI Taxonomy" id="112090"/>
    <lineage>
        <taxon>Eukaryota</taxon>
        <taxon>Sar</taxon>
        <taxon>Stramenopiles</taxon>
        <taxon>Oomycota</taxon>
        <taxon>Saprolegniomycetes</taxon>
        <taxon>Saprolegniales</taxon>
        <taxon>Verrucalvaceae</taxon>
        <taxon>Aphanomyces</taxon>
    </lineage>
</organism>
<accession>W4GWS5</accession>
<evidence type="ECO:0000256" key="2">
    <source>
        <dbReference type="SAM" id="Phobius"/>
    </source>
</evidence>
<dbReference type="OrthoDB" id="8904098at2759"/>
<dbReference type="VEuPathDB" id="FungiDB:H257_04406"/>
<feature type="compositionally biased region" description="Basic and acidic residues" evidence="1">
    <location>
        <begin position="1"/>
        <end position="20"/>
    </location>
</feature>
<feature type="transmembrane region" description="Helical" evidence="2">
    <location>
        <begin position="397"/>
        <end position="419"/>
    </location>
</feature>
<dbReference type="RefSeq" id="XP_009827216.1">
    <property type="nucleotide sequence ID" value="XM_009828914.1"/>
</dbReference>